<comment type="caution">
    <text evidence="2">The sequence shown here is derived from an EMBL/GenBank/DDBJ whole genome shotgun (WGS) entry which is preliminary data.</text>
</comment>
<evidence type="ECO:0000313" key="2">
    <source>
        <dbReference type="EMBL" id="GFN91643.1"/>
    </source>
</evidence>
<dbReference type="EMBL" id="BLXT01002155">
    <property type="protein sequence ID" value="GFN91643.1"/>
    <property type="molecule type" value="Genomic_DNA"/>
</dbReference>
<feature type="region of interest" description="Disordered" evidence="1">
    <location>
        <begin position="65"/>
        <end position="87"/>
    </location>
</feature>
<reference evidence="2 3" key="1">
    <citation type="journal article" date="2021" name="Elife">
        <title>Chloroplast acquisition without the gene transfer in kleptoplastic sea slugs, Plakobranchus ocellatus.</title>
        <authorList>
            <person name="Maeda T."/>
            <person name="Takahashi S."/>
            <person name="Yoshida T."/>
            <person name="Shimamura S."/>
            <person name="Takaki Y."/>
            <person name="Nagai Y."/>
            <person name="Toyoda A."/>
            <person name="Suzuki Y."/>
            <person name="Arimoto A."/>
            <person name="Ishii H."/>
            <person name="Satoh N."/>
            <person name="Nishiyama T."/>
            <person name="Hasebe M."/>
            <person name="Maruyama T."/>
            <person name="Minagawa J."/>
            <person name="Obokata J."/>
            <person name="Shigenobu S."/>
        </authorList>
    </citation>
    <scope>NUCLEOTIDE SEQUENCE [LARGE SCALE GENOMIC DNA]</scope>
</reference>
<protein>
    <submittedName>
        <fullName evidence="2">Uncharacterized protein</fullName>
    </submittedName>
</protein>
<evidence type="ECO:0000256" key="1">
    <source>
        <dbReference type="SAM" id="MobiDB-lite"/>
    </source>
</evidence>
<organism evidence="2 3">
    <name type="scientific">Plakobranchus ocellatus</name>
    <dbReference type="NCBI Taxonomy" id="259542"/>
    <lineage>
        <taxon>Eukaryota</taxon>
        <taxon>Metazoa</taxon>
        <taxon>Spiralia</taxon>
        <taxon>Lophotrochozoa</taxon>
        <taxon>Mollusca</taxon>
        <taxon>Gastropoda</taxon>
        <taxon>Heterobranchia</taxon>
        <taxon>Euthyneura</taxon>
        <taxon>Panpulmonata</taxon>
        <taxon>Sacoglossa</taxon>
        <taxon>Placobranchoidea</taxon>
        <taxon>Plakobranchidae</taxon>
        <taxon>Plakobranchus</taxon>
    </lineage>
</organism>
<sequence length="87" mass="9375">MDKDNSASGAPARGLVRIKMENHNSSWGTSVARGLVDVGNVAIEAEPIGVDLPVFLGRIERQLQGARPSMQDRKHGDLRSGGTEKHK</sequence>
<evidence type="ECO:0000313" key="3">
    <source>
        <dbReference type="Proteomes" id="UP000735302"/>
    </source>
</evidence>
<dbReference type="Proteomes" id="UP000735302">
    <property type="component" value="Unassembled WGS sequence"/>
</dbReference>
<feature type="compositionally biased region" description="Basic and acidic residues" evidence="1">
    <location>
        <begin position="70"/>
        <end position="87"/>
    </location>
</feature>
<proteinExistence type="predicted"/>
<name>A0AAV3ZCL7_9GAST</name>
<accession>A0AAV3ZCL7</accession>
<gene>
    <name evidence="2" type="ORF">PoB_001814900</name>
</gene>
<keyword evidence="3" id="KW-1185">Reference proteome</keyword>
<dbReference type="AlphaFoldDB" id="A0AAV3ZCL7"/>